<dbReference type="InterPro" id="IPR013785">
    <property type="entry name" value="Aldolase_TIM"/>
</dbReference>
<dbReference type="SMART" id="SM01130">
    <property type="entry name" value="DHDPS"/>
    <property type="match status" value="1"/>
</dbReference>
<dbReference type="PANTHER" id="PTHR12128">
    <property type="entry name" value="DIHYDRODIPICOLINATE SYNTHASE"/>
    <property type="match status" value="1"/>
</dbReference>
<name>A0A1Y1RNV1_9MICC</name>
<accession>A0A1Y1RNV1</accession>
<dbReference type="GO" id="GO:0044281">
    <property type="term" value="P:small molecule metabolic process"/>
    <property type="evidence" value="ECO:0007669"/>
    <property type="project" value="UniProtKB-ARBA"/>
</dbReference>
<dbReference type="Gene3D" id="3.20.20.70">
    <property type="entry name" value="Aldolase class I"/>
    <property type="match status" value="1"/>
</dbReference>
<organism evidence="7 8">
    <name type="scientific">Rothia nasimurium</name>
    <dbReference type="NCBI Taxonomy" id="85336"/>
    <lineage>
        <taxon>Bacteria</taxon>
        <taxon>Bacillati</taxon>
        <taxon>Actinomycetota</taxon>
        <taxon>Actinomycetes</taxon>
        <taxon>Micrococcales</taxon>
        <taxon>Micrococcaceae</taxon>
        <taxon>Rothia</taxon>
    </lineage>
</organism>
<keyword evidence="3" id="KW-0704">Schiff base</keyword>
<dbReference type="InterPro" id="IPR002220">
    <property type="entry name" value="DapA-like"/>
</dbReference>
<evidence type="ECO:0000313" key="7">
    <source>
        <dbReference type="EMBL" id="ORC16515.1"/>
    </source>
</evidence>
<evidence type="ECO:0000313" key="8">
    <source>
        <dbReference type="Proteomes" id="UP000192359"/>
    </source>
</evidence>
<feature type="binding site" evidence="6">
    <location>
        <position position="209"/>
    </location>
    <ligand>
        <name>pyruvate</name>
        <dbReference type="ChEBI" id="CHEBI:15361"/>
    </ligand>
</feature>
<dbReference type="SUPFAM" id="SSF51569">
    <property type="entry name" value="Aldolase"/>
    <property type="match status" value="1"/>
</dbReference>
<dbReference type="GO" id="GO:0008840">
    <property type="term" value="F:4-hydroxy-tetrahydrodipicolinate synthase activity"/>
    <property type="evidence" value="ECO:0007669"/>
    <property type="project" value="TreeGrafter"/>
</dbReference>
<evidence type="ECO:0000256" key="6">
    <source>
        <dbReference type="PIRSR" id="PIRSR001365-2"/>
    </source>
</evidence>
<dbReference type="CDD" id="cd00408">
    <property type="entry name" value="DHDPS-like"/>
    <property type="match status" value="1"/>
</dbReference>
<gene>
    <name evidence="7" type="ORF">A7979_04155</name>
</gene>
<dbReference type="PROSITE" id="PS00666">
    <property type="entry name" value="DHDPS_2"/>
    <property type="match status" value="1"/>
</dbReference>
<feature type="active site" description="Schiff-base intermediate with substrate" evidence="5">
    <location>
        <position position="165"/>
    </location>
</feature>
<keyword evidence="2 4" id="KW-0456">Lyase</keyword>
<dbReference type="PIRSF" id="PIRSF001365">
    <property type="entry name" value="DHDPS"/>
    <property type="match status" value="1"/>
</dbReference>
<evidence type="ECO:0000256" key="4">
    <source>
        <dbReference type="PIRNR" id="PIRNR001365"/>
    </source>
</evidence>
<comment type="caution">
    <text evidence="7">The sequence shown here is derived from an EMBL/GenBank/DDBJ whole genome shotgun (WGS) entry which is preliminary data.</text>
</comment>
<proteinExistence type="inferred from homology"/>
<dbReference type="EMBL" id="LXWF01000040">
    <property type="protein sequence ID" value="ORC16515.1"/>
    <property type="molecule type" value="Genomic_DNA"/>
</dbReference>
<sequence>MTAPAFSGIIPPLLTPRTADGALDIPSLRRLLDHLIDGGVDGIFALGSSSEVLYLTNQERETVLSTCVETIQGRVPLLVGVNDMTTARVIDEAKRLLAIGGDAIVVTSQFYAIDNAFEEERHFRAIADAVDVPVFAYDVPVRTKQKLPLPLLTKLAREGVIAGVKDSSGDDVSFRQLTLATRDLKGFAAFTGHEVVCDGAMLSGAAGLVPGLGNVDPAGYKRLYEAARAGDWEAARTEQDRLAKLFDIVFVETPSVSGGAAGLGAFKTALQVMGVLDSNTMSQPMETLGDTETQRIRAIVQSVGLI</sequence>
<dbReference type="PRINTS" id="PR00146">
    <property type="entry name" value="DHPICSNTHASE"/>
</dbReference>
<feature type="active site" description="Proton donor/acceptor" evidence="5">
    <location>
        <position position="137"/>
    </location>
</feature>
<dbReference type="Pfam" id="PF00701">
    <property type="entry name" value="DHDPS"/>
    <property type="match status" value="1"/>
</dbReference>
<comment type="similarity">
    <text evidence="1 4">Belongs to the DapA family.</text>
</comment>
<evidence type="ECO:0000256" key="3">
    <source>
        <dbReference type="ARBA" id="ARBA00023270"/>
    </source>
</evidence>
<dbReference type="AlphaFoldDB" id="A0A1Y1RNV1"/>
<protein>
    <submittedName>
        <fullName evidence="7">Dihydrodipicolinate synthase family protein</fullName>
    </submittedName>
</protein>
<dbReference type="RefSeq" id="WP_083092090.1">
    <property type="nucleotide sequence ID" value="NZ_LXWF01000040.1"/>
</dbReference>
<dbReference type="OrthoDB" id="3175637at2"/>
<keyword evidence="8" id="KW-1185">Reference proteome</keyword>
<dbReference type="InterPro" id="IPR020625">
    <property type="entry name" value="Schiff_base-form_aldolases_AS"/>
</dbReference>
<dbReference type="PANTHER" id="PTHR12128:SF66">
    <property type="entry name" value="4-HYDROXY-2-OXOGLUTARATE ALDOLASE, MITOCHONDRIAL"/>
    <property type="match status" value="1"/>
</dbReference>
<dbReference type="Proteomes" id="UP000192359">
    <property type="component" value="Unassembled WGS sequence"/>
</dbReference>
<reference evidence="7 8" key="1">
    <citation type="submission" date="2016-05" db="EMBL/GenBank/DDBJ databases">
        <title>Draft genome sequence of a porcine commensal Rothia nasimurium.</title>
        <authorList>
            <person name="Gaiser R.A."/>
            <person name="Van Baarlen P."/>
            <person name="Wells J.M."/>
        </authorList>
    </citation>
    <scope>NUCLEOTIDE SEQUENCE [LARGE SCALE GENOMIC DNA]</scope>
    <source>
        <strain evidence="7 8">PT-32</strain>
    </source>
</reference>
<evidence type="ECO:0000256" key="2">
    <source>
        <dbReference type="ARBA" id="ARBA00023239"/>
    </source>
</evidence>
<evidence type="ECO:0000256" key="1">
    <source>
        <dbReference type="ARBA" id="ARBA00007592"/>
    </source>
</evidence>
<evidence type="ECO:0000256" key="5">
    <source>
        <dbReference type="PIRSR" id="PIRSR001365-1"/>
    </source>
</evidence>